<proteinExistence type="predicted"/>
<gene>
    <name evidence="1" type="ORF">LYSCAS_27010</name>
</gene>
<accession>A0ABM7Q8G0</accession>
<evidence type="ECO:0000313" key="1">
    <source>
        <dbReference type="EMBL" id="BCT93677.1"/>
    </source>
</evidence>
<protein>
    <submittedName>
        <fullName evidence="1">Uncharacterized protein</fullName>
    </submittedName>
</protein>
<name>A0ABM7Q8G0_9GAMM</name>
<keyword evidence="2" id="KW-1185">Reference proteome</keyword>
<reference evidence="1 2" key="1">
    <citation type="submission" date="2021-03" db="EMBL/GenBank/DDBJ databases">
        <title>Complete Genome Sequences of Two Lysobacter Strains Isolated from Sea Water (Lysobacter caseinilyticus) and Soil (Lysobacter helvus) in South Korea.</title>
        <authorList>
            <person name="Watanabe Y."/>
            <person name="Arakawa K."/>
        </authorList>
    </citation>
    <scope>NUCLEOTIDE SEQUENCE [LARGE SCALE GENOMIC DNA]</scope>
    <source>
        <strain evidence="1 2">KVB24</strain>
    </source>
</reference>
<dbReference type="RefSeq" id="WP_213434594.1">
    <property type="nucleotide sequence ID" value="NZ_AP024545.1"/>
</dbReference>
<dbReference type="EMBL" id="AP024545">
    <property type="protein sequence ID" value="BCT93677.1"/>
    <property type="molecule type" value="Genomic_DNA"/>
</dbReference>
<sequence>MTRWLSIVCFALSAVGFALTTYVFSDWNQAPADLPLPGPGYSVAEPFHLATGGKFELRASVPVMVADREVGTPPSPPPIPTNLRLVIEQGEITKVDMPIVEMGHMGRYVFGKVDSYVARPVVTLPRGDYVIRLTGLGNAVAPRGGAMLSLERAGDPTTAVLLSGLTRMASACAFVLGLGLLPWRAWRGKEGAPARV</sequence>
<organism evidence="1 2">
    <name type="scientific">Noviluteimonas caseinilytica</name>
    <dbReference type="NCBI Taxonomy" id="2675101"/>
    <lineage>
        <taxon>Bacteria</taxon>
        <taxon>Pseudomonadati</taxon>
        <taxon>Pseudomonadota</taxon>
        <taxon>Gammaproteobacteria</taxon>
        <taxon>Lysobacterales</taxon>
        <taxon>Lysobacteraceae</taxon>
        <taxon>Noviluteimonas</taxon>
    </lineage>
</organism>
<evidence type="ECO:0000313" key="2">
    <source>
        <dbReference type="Proteomes" id="UP000681317"/>
    </source>
</evidence>
<dbReference type="Proteomes" id="UP000681317">
    <property type="component" value="Chromosome"/>
</dbReference>